<keyword evidence="2" id="KW-0812">Transmembrane</keyword>
<reference evidence="3" key="2">
    <citation type="journal article" date="2021" name="PeerJ">
        <title>Extensive microbial diversity within the chicken gut microbiome revealed by metagenomics and culture.</title>
        <authorList>
            <person name="Gilroy R."/>
            <person name="Ravi A."/>
            <person name="Getino M."/>
            <person name="Pursley I."/>
            <person name="Horton D.L."/>
            <person name="Alikhan N.F."/>
            <person name="Baker D."/>
            <person name="Gharbi K."/>
            <person name="Hall N."/>
            <person name="Watson M."/>
            <person name="Adriaenssens E.M."/>
            <person name="Foster-Nyarko E."/>
            <person name="Jarju S."/>
            <person name="Secka A."/>
            <person name="Antonio M."/>
            <person name="Oren A."/>
            <person name="Chaudhuri R.R."/>
            <person name="La Ragione R."/>
            <person name="Hildebrand F."/>
            <person name="Pallen M.J."/>
        </authorList>
    </citation>
    <scope>NUCLEOTIDE SEQUENCE</scope>
    <source>
        <strain evidence="3">ChiSxjej1B13-7041</strain>
    </source>
</reference>
<keyword evidence="2" id="KW-1133">Transmembrane helix</keyword>
<organism evidence="3 4">
    <name type="scientific">Candidatus Egerieimonas intestinavium</name>
    <dbReference type="NCBI Taxonomy" id="2840777"/>
    <lineage>
        <taxon>Bacteria</taxon>
        <taxon>Bacillati</taxon>
        <taxon>Bacillota</taxon>
        <taxon>Clostridia</taxon>
        <taxon>Lachnospirales</taxon>
        <taxon>Lachnospiraceae</taxon>
        <taxon>Lachnospiraceae incertae sedis</taxon>
        <taxon>Candidatus Egerieimonas</taxon>
    </lineage>
</organism>
<evidence type="ECO:0000256" key="2">
    <source>
        <dbReference type="SAM" id="Phobius"/>
    </source>
</evidence>
<keyword evidence="2" id="KW-0472">Membrane</keyword>
<protein>
    <submittedName>
        <fullName evidence="3">Uncharacterized protein</fullName>
    </submittedName>
</protein>
<feature type="transmembrane region" description="Helical" evidence="2">
    <location>
        <begin position="49"/>
        <end position="69"/>
    </location>
</feature>
<feature type="region of interest" description="Disordered" evidence="1">
    <location>
        <begin position="87"/>
        <end position="116"/>
    </location>
</feature>
<comment type="caution">
    <text evidence="3">The sequence shown here is derived from an EMBL/GenBank/DDBJ whole genome shotgun (WGS) entry which is preliminary data.</text>
</comment>
<dbReference type="AlphaFoldDB" id="A0A9D1JGL9"/>
<feature type="compositionally biased region" description="Polar residues" evidence="1">
    <location>
        <begin position="88"/>
        <end position="101"/>
    </location>
</feature>
<sequence length="160" mass="17509">MKHQNKDIYSQYKEKVNNGIIVTSLGALLLISVLKKEILIINQPLQREVLPIITAAGFIVSLIGLVMLFKNKSRLCRLEAEGCGAYNPQKQKTNNQKTGTNQKSKQTAKAAGKGGQGNNSSYSYYYCVSCGKKLRINGGQGRLQITCPVCGHSFTVNQGK</sequence>
<gene>
    <name evidence="3" type="ORF">IAB98_12095</name>
</gene>
<evidence type="ECO:0000256" key="1">
    <source>
        <dbReference type="SAM" id="MobiDB-lite"/>
    </source>
</evidence>
<accession>A0A9D1JGL9</accession>
<reference evidence="3" key="1">
    <citation type="submission" date="2020-10" db="EMBL/GenBank/DDBJ databases">
        <authorList>
            <person name="Gilroy R."/>
        </authorList>
    </citation>
    <scope>NUCLEOTIDE SEQUENCE</scope>
    <source>
        <strain evidence="3">ChiSxjej1B13-7041</strain>
    </source>
</reference>
<feature type="transmembrane region" description="Helical" evidence="2">
    <location>
        <begin position="16"/>
        <end position="34"/>
    </location>
</feature>
<dbReference type="EMBL" id="DVHU01000108">
    <property type="protein sequence ID" value="HIR94149.1"/>
    <property type="molecule type" value="Genomic_DNA"/>
</dbReference>
<dbReference type="Proteomes" id="UP000886841">
    <property type="component" value="Unassembled WGS sequence"/>
</dbReference>
<proteinExistence type="predicted"/>
<feature type="compositionally biased region" description="Low complexity" evidence="1">
    <location>
        <begin position="102"/>
        <end position="111"/>
    </location>
</feature>
<evidence type="ECO:0000313" key="3">
    <source>
        <dbReference type="EMBL" id="HIR94149.1"/>
    </source>
</evidence>
<evidence type="ECO:0000313" key="4">
    <source>
        <dbReference type="Proteomes" id="UP000886841"/>
    </source>
</evidence>
<name>A0A9D1JGL9_9FIRM</name>